<name>A0ABD0WDS0_UMBPY</name>
<dbReference type="Gene3D" id="2.60.40.3210">
    <property type="entry name" value="Zona pellucida, ZP-N domain"/>
    <property type="match status" value="1"/>
</dbReference>
<dbReference type="SMART" id="SM00241">
    <property type="entry name" value="ZP"/>
    <property type="match status" value="1"/>
</dbReference>
<evidence type="ECO:0000256" key="1">
    <source>
        <dbReference type="ARBA" id="ARBA00023157"/>
    </source>
</evidence>
<dbReference type="Gene3D" id="2.60.40.4100">
    <property type="entry name" value="Zona pellucida, ZP-C domain"/>
    <property type="match status" value="1"/>
</dbReference>
<accession>A0ABD0WDS0</accession>
<dbReference type="AlphaFoldDB" id="A0ABD0WDS0"/>
<dbReference type="InterPro" id="IPR055355">
    <property type="entry name" value="ZP-C"/>
</dbReference>
<dbReference type="PROSITE" id="PS51034">
    <property type="entry name" value="ZP_2"/>
    <property type="match status" value="1"/>
</dbReference>
<gene>
    <name evidence="4" type="ORF">UPYG_G00223930</name>
</gene>
<feature type="domain" description="ZP" evidence="3">
    <location>
        <begin position="43"/>
        <end position="299"/>
    </location>
</feature>
<feature type="region of interest" description="Disordered" evidence="2">
    <location>
        <begin position="331"/>
        <end position="352"/>
    </location>
</feature>
<comment type="caution">
    <text evidence="4">The sequence shown here is derived from an EMBL/GenBank/DDBJ whole genome shotgun (WGS) entry which is preliminary data.</text>
</comment>
<organism evidence="4 5">
    <name type="scientific">Umbra pygmaea</name>
    <name type="common">Eastern mudminnow</name>
    <dbReference type="NCBI Taxonomy" id="75934"/>
    <lineage>
        <taxon>Eukaryota</taxon>
        <taxon>Metazoa</taxon>
        <taxon>Chordata</taxon>
        <taxon>Craniata</taxon>
        <taxon>Vertebrata</taxon>
        <taxon>Euteleostomi</taxon>
        <taxon>Actinopterygii</taxon>
        <taxon>Neopterygii</taxon>
        <taxon>Teleostei</taxon>
        <taxon>Protacanthopterygii</taxon>
        <taxon>Esociformes</taxon>
        <taxon>Umbridae</taxon>
        <taxon>Umbra</taxon>
    </lineage>
</organism>
<evidence type="ECO:0000313" key="5">
    <source>
        <dbReference type="Proteomes" id="UP001557470"/>
    </source>
</evidence>
<evidence type="ECO:0000259" key="3">
    <source>
        <dbReference type="PROSITE" id="PS51034"/>
    </source>
</evidence>
<proteinExistence type="predicted"/>
<dbReference type="InterPro" id="IPR042235">
    <property type="entry name" value="ZP-C_dom"/>
</dbReference>
<evidence type="ECO:0000313" key="4">
    <source>
        <dbReference type="EMBL" id="KAL0969211.1"/>
    </source>
</evidence>
<dbReference type="Pfam" id="PF23344">
    <property type="entry name" value="ZP-N"/>
    <property type="match status" value="1"/>
</dbReference>
<dbReference type="InterPro" id="IPR055356">
    <property type="entry name" value="ZP-N"/>
</dbReference>
<protein>
    <recommendedName>
        <fullName evidence="3">ZP domain-containing protein</fullName>
    </recommendedName>
</protein>
<dbReference type="Proteomes" id="UP001557470">
    <property type="component" value="Unassembled WGS sequence"/>
</dbReference>
<reference evidence="4 5" key="1">
    <citation type="submission" date="2024-06" db="EMBL/GenBank/DDBJ databases">
        <authorList>
            <person name="Pan Q."/>
            <person name="Wen M."/>
            <person name="Jouanno E."/>
            <person name="Zahm M."/>
            <person name="Klopp C."/>
            <person name="Cabau C."/>
            <person name="Louis A."/>
            <person name="Berthelot C."/>
            <person name="Parey E."/>
            <person name="Roest Crollius H."/>
            <person name="Montfort J."/>
            <person name="Robinson-Rechavi M."/>
            <person name="Bouchez O."/>
            <person name="Lampietro C."/>
            <person name="Lopez Roques C."/>
            <person name="Donnadieu C."/>
            <person name="Postlethwait J."/>
            <person name="Bobe J."/>
            <person name="Verreycken H."/>
            <person name="Guiguen Y."/>
        </authorList>
    </citation>
    <scope>NUCLEOTIDE SEQUENCE [LARGE SCALE GENOMIC DNA]</scope>
    <source>
        <strain evidence="4">Up_M1</strain>
        <tissue evidence="4">Testis</tissue>
    </source>
</reference>
<evidence type="ECO:0000256" key="2">
    <source>
        <dbReference type="SAM" id="MobiDB-lite"/>
    </source>
</evidence>
<dbReference type="PANTHER" id="PTHR11576:SF16">
    <property type="entry name" value="ZONA PELLUCIDA SPERM-BINDING PROTEIN 3"/>
    <property type="match status" value="1"/>
</dbReference>
<dbReference type="EMBL" id="JAGEUA010000007">
    <property type="protein sequence ID" value="KAL0969211.1"/>
    <property type="molecule type" value="Genomic_DNA"/>
</dbReference>
<dbReference type="Pfam" id="PF00100">
    <property type="entry name" value="Zona_pellucida"/>
    <property type="match status" value="1"/>
</dbReference>
<keyword evidence="1" id="KW-1015">Disulfide bond</keyword>
<dbReference type="PANTHER" id="PTHR11576">
    <property type="entry name" value="ZONA PELLUCIDA SPERM-BINDING PROTEIN 3"/>
    <property type="match status" value="1"/>
</dbReference>
<sequence>MLKFRLSPSENRKSNLRIPSTAVPFTTPQFTHEVISAPATTYFSTPPHVHSPMLLNRSFYGFNADTEELTLGSNCKSNGVLRPYGDLLFAYSLTECDGKREMPPGYLIYKFVLHYAPLTLFQGRAHAINIEIECRFQRYFHVYQRVVRPTWETPTLRKRLKGRTVDFQIQLMDDEWFLPAKTQVYILGQTLHFQVSALHLPKGAKLFINQCYATTSNDPETSFKFNVIDNFGCMLESKRTSGGSGFVFPRTDNTIRFSIGAFQFTSDPDTPVYLHCKLHLTSEDPGPTHKFCTYIENRWSALIGEDSICECCDSKCVTSKPRRAMVEGFASSEPLRLSEQPSTPKGSFPNVSLSPDDGEKDYVWLESKLDGNIDPEHLLETFDVKKDRDEEQIYTLPMVKEKQQLDEDTAVLLDGEGSDRVQLVFRKGKIIKDTQGSEVRDSEVIMGEGSGLGAKDVGELRPEFPWQRQRVGLSGRSQLERRKWVSEKEEVFSEKPWIPLQEEALLLGPEMGVNPVSQEEVVSQSERELGFRVGDEKLLELPTDEGMEGRAERNEEKAFPLFSQAVEEELLGDYDGLVESGVDDGKDVPRVWHFRWR</sequence>
<dbReference type="FunFam" id="2.60.40.4100:FF:000002">
    <property type="entry name" value="Zona pellucida sperm-binding protein 3"/>
    <property type="match status" value="1"/>
</dbReference>
<dbReference type="InterPro" id="IPR001507">
    <property type="entry name" value="ZP_dom"/>
</dbReference>
<keyword evidence="5" id="KW-1185">Reference proteome</keyword>
<feature type="compositionally biased region" description="Polar residues" evidence="2">
    <location>
        <begin position="339"/>
        <end position="352"/>
    </location>
</feature>